<evidence type="ECO:0000313" key="10">
    <source>
        <dbReference type="EMBL" id="KAK2616435.1"/>
    </source>
</evidence>
<dbReference type="GO" id="GO:0000329">
    <property type="term" value="C:fungal-type vacuole membrane"/>
    <property type="evidence" value="ECO:0007669"/>
    <property type="project" value="TreeGrafter"/>
</dbReference>
<protein>
    <recommendedName>
        <fullName evidence="2 9">V-type proton ATPase subunit F</fullName>
    </recommendedName>
</protein>
<keyword evidence="11" id="KW-1185">Reference proteome</keyword>
<dbReference type="Pfam" id="PF01990">
    <property type="entry name" value="ATP-synt_F"/>
    <property type="match status" value="1"/>
</dbReference>
<comment type="similarity">
    <text evidence="1 9">Belongs to the V-ATPase F subunit family.</text>
</comment>
<comment type="subunit">
    <text evidence="9">V-ATPase is a heteromultimeric enzyme made up of two complexes: the ATP-hydrolytic V1 complex and the proton translocation V0 complex.</text>
</comment>
<keyword evidence="5 9" id="KW-0406">Ion transport</keyword>
<dbReference type="NCBIfam" id="TIGR01101">
    <property type="entry name" value="V_ATP_synt_F"/>
    <property type="match status" value="1"/>
</dbReference>
<accession>A0AAJ0CZI3</accession>
<dbReference type="PANTHER" id="PTHR13861">
    <property type="entry name" value="VACUOLAR ATP SYNTHASE SUBUNIT F"/>
    <property type="match status" value="1"/>
</dbReference>
<dbReference type="InterPro" id="IPR036906">
    <property type="entry name" value="ATPase_V1_fsu_sf"/>
</dbReference>
<dbReference type="InterPro" id="IPR008218">
    <property type="entry name" value="ATPase_V1-cplx_f_g_su"/>
</dbReference>
<evidence type="ECO:0000256" key="7">
    <source>
        <dbReference type="ARBA" id="ARBA00029477"/>
    </source>
</evidence>
<sequence length="122" mass="13868">MANREDPTKRELIAIIGDEDSVTGFLLRGIGHVTTGAEAERSWAVIKDEDDKAAIEAAFDRFTTRKDIAIIFFVQTLAEKIRHRVDQFNDIYPAIIEIPSKNHPYILENDSVMKRVLQQLGK</sequence>
<evidence type="ECO:0000256" key="1">
    <source>
        <dbReference type="ARBA" id="ARBA00010148"/>
    </source>
</evidence>
<dbReference type="InterPro" id="IPR005772">
    <property type="entry name" value="ATPase_V1-cplx_fsu_euk"/>
</dbReference>
<evidence type="ECO:0000256" key="5">
    <source>
        <dbReference type="ARBA" id="ARBA00023065"/>
    </source>
</evidence>
<reference evidence="10" key="1">
    <citation type="submission" date="2023-06" db="EMBL/GenBank/DDBJ databases">
        <title>Conoideocrella luteorostrata (Hypocreales: Clavicipitaceae), a potential biocontrol fungus for elongate hemlock scale in United States Christmas tree production areas.</title>
        <authorList>
            <person name="Barrett H."/>
            <person name="Lovett B."/>
            <person name="Macias A.M."/>
            <person name="Stajich J.E."/>
            <person name="Kasson M.T."/>
        </authorList>
    </citation>
    <scope>NUCLEOTIDE SEQUENCE</scope>
    <source>
        <strain evidence="10">ARSEF 14590</strain>
    </source>
</reference>
<dbReference type="AlphaFoldDB" id="A0AAJ0CZI3"/>
<evidence type="ECO:0000256" key="8">
    <source>
        <dbReference type="ARBA" id="ARBA00046254"/>
    </source>
</evidence>
<evidence type="ECO:0000256" key="2">
    <source>
        <dbReference type="ARBA" id="ARBA00013430"/>
    </source>
</evidence>
<dbReference type="PANTHER" id="PTHR13861:SF2">
    <property type="entry name" value="V-TYPE PROTON ATPASE SUBUNIT F"/>
    <property type="match status" value="1"/>
</dbReference>
<evidence type="ECO:0000256" key="9">
    <source>
        <dbReference type="PIRNR" id="PIRNR015945"/>
    </source>
</evidence>
<dbReference type="PIRSF" id="PIRSF015945">
    <property type="entry name" value="ATPase_V1_F_euk"/>
    <property type="match status" value="1"/>
</dbReference>
<dbReference type="GO" id="GO:0033180">
    <property type="term" value="C:proton-transporting V-type ATPase, V1 domain"/>
    <property type="evidence" value="ECO:0007669"/>
    <property type="project" value="InterPro"/>
</dbReference>
<comment type="subunit">
    <text evidence="7">V-ATPase is a heteromultimeric enzyme composed of a peripheral catalytic V1 complex (components A to H) attached to an integral membrane V0 proton pore complex (components: a, c, c', c'', d, e, f and VOA1).</text>
</comment>
<evidence type="ECO:0000256" key="4">
    <source>
        <dbReference type="ARBA" id="ARBA00022781"/>
    </source>
</evidence>
<evidence type="ECO:0000313" key="11">
    <source>
        <dbReference type="Proteomes" id="UP001251528"/>
    </source>
</evidence>
<dbReference type="Gene3D" id="3.40.50.10580">
    <property type="entry name" value="ATPase, V1 complex, subunit F"/>
    <property type="match status" value="1"/>
</dbReference>
<keyword evidence="4 9" id="KW-0375">Hydrogen ion transport</keyword>
<comment type="subcellular location">
    <subcellularLocation>
        <location evidence="6">Vacuole membrane</location>
        <topology evidence="6">Peripheral membrane protein</topology>
        <orientation evidence="6">Cytoplasmic side</orientation>
    </subcellularLocation>
</comment>
<dbReference type="SUPFAM" id="SSF159468">
    <property type="entry name" value="AtpF-like"/>
    <property type="match status" value="1"/>
</dbReference>
<comment type="function">
    <text evidence="8 9">Subunit of the V1 complex of vacuolar(H+)-ATPase (V-ATPase), a multisubunit enzyme composed of a peripheral complex (V1) that hydrolyzes ATP and a membrane integral complex (V0) that translocates protons. V-ATPase is responsible for acidifying and maintaining the pH of intracellular compartments.</text>
</comment>
<organism evidence="10 11">
    <name type="scientific">Conoideocrella luteorostrata</name>
    <dbReference type="NCBI Taxonomy" id="1105319"/>
    <lineage>
        <taxon>Eukaryota</taxon>
        <taxon>Fungi</taxon>
        <taxon>Dikarya</taxon>
        <taxon>Ascomycota</taxon>
        <taxon>Pezizomycotina</taxon>
        <taxon>Sordariomycetes</taxon>
        <taxon>Hypocreomycetidae</taxon>
        <taxon>Hypocreales</taxon>
        <taxon>Clavicipitaceae</taxon>
        <taxon>Conoideocrella</taxon>
    </lineage>
</organism>
<dbReference type="EMBL" id="JASWJB010000006">
    <property type="protein sequence ID" value="KAK2616435.1"/>
    <property type="molecule type" value="Genomic_DNA"/>
</dbReference>
<evidence type="ECO:0000256" key="3">
    <source>
        <dbReference type="ARBA" id="ARBA00022448"/>
    </source>
</evidence>
<keyword evidence="3 9" id="KW-0813">Transport</keyword>
<gene>
    <name evidence="10" type="primary">VMA7</name>
    <name evidence="10" type="ORF">QQS21_000677</name>
</gene>
<dbReference type="GO" id="GO:0046961">
    <property type="term" value="F:proton-transporting ATPase activity, rotational mechanism"/>
    <property type="evidence" value="ECO:0007669"/>
    <property type="project" value="InterPro"/>
</dbReference>
<comment type="caution">
    <text evidence="10">The sequence shown here is derived from an EMBL/GenBank/DDBJ whole genome shotgun (WGS) entry which is preliminary data.</text>
</comment>
<proteinExistence type="inferred from homology"/>
<name>A0AAJ0CZI3_9HYPO</name>
<dbReference type="Proteomes" id="UP001251528">
    <property type="component" value="Unassembled WGS sequence"/>
</dbReference>
<evidence type="ECO:0000256" key="6">
    <source>
        <dbReference type="ARBA" id="ARBA00029427"/>
    </source>
</evidence>